<evidence type="ECO:0000256" key="1">
    <source>
        <dbReference type="ARBA" id="ARBA00004651"/>
    </source>
</evidence>
<dbReference type="GeneTree" id="ENSGT01150000286901"/>
<feature type="region of interest" description="Disordered" evidence="9">
    <location>
        <begin position="310"/>
        <end position="340"/>
    </location>
</feature>
<protein>
    <recommendedName>
        <fullName evidence="8">Solute carrier organic anion transporter family member</fullName>
    </recommendedName>
</protein>
<evidence type="ECO:0000313" key="11">
    <source>
        <dbReference type="Ensembl" id="ENSOANP00000036674.1"/>
    </source>
</evidence>
<comment type="caution">
    <text evidence="8">Lacks conserved residue(s) required for the propagation of feature annotation.</text>
</comment>
<keyword evidence="6 8" id="KW-0472">Membrane</keyword>
<name>A0A6I8N634_ORNAN</name>
<dbReference type="Pfam" id="PF03137">
    <property type="entry name" value="OATP"/>
    <property type="match status" value="2"/>
</dbReference>
<gene>
    <name evidence="11" type="primary">LOC103167174</name>
</gene>
<dbReference type="InParanoid" id="A0A6I8N634"/>
<proteinExistence type="inferred from homology"/>
<dbReference type="GO" id="GO:0016323">
    <property type="term" value="C:basolateral plasma membrane"/>
    <property type="evidence" value="ECO:0000318"/>
    <property type="project" value="GO_Central"/>
</dbReference>
<evidence type="ECO:0000256" key="6">
    <source>
        <dbReference type="ARBA" id="ARBA00023136"/>
    </source>
</evidence>
<dbReference type="Ensembl" id="ENSOANT00000050475.1">
    <property type="protein sequence ID" value="ENSOANP00000036674.1"/>
    <property type="gene ID" value="ENSOANG00000044619.1"/>
</dbReference>
<dbReference type="Gene3D" id="1.20.1250.20">
    <property type="entry name" value="MFS general substrate transporter like domains"/>
    <property type="match status" value="1"/>
</dbReference>
<feature type="transmembrane region" description="Helical" evidence="8">
    <location>
        <begin position="559"/>
        <end position="585"/>
    </location>
</feature>
<dbReference type="GO" id="GO:0006811">
    <property type="term" value="P:monoatomic ion transport"/>
    <property type="evidence" value="ECO:0007669"/>
    <property type="project" value="UniProtKB-KW"/>
</dbReference>
<reference evidence="11 12" key="1">
    <citation type="journal article" date="2008" name="Nature">
        <title>Genome analysis of the platypus reveals unique signatures of evolution.</title>
        <authorList>
            <person name="Warren W.C."/>
            <person name="Hillier L.W."/>
            <person name="Marshall Graves J.A."/>
            <person name="Birney E."/>
            <person name="Ponting C.P."/>
            <person name="Grutzner F."/>
            <person name="Belov K."/>
            <person name="Miller W."/>
            <person name="Clarke L."/>
            <person name="Chinwalla A.T."/>
            <person name="Yang S.P."/>
            <person name="Heger A."/>
            <person name="Locke D.P."/>
            <person name="Miethke P."/>
            <person name="Waters P.D."/>
            <person name="Veyrunes F."/>
            <person name="Fulton L."/>
            <person name="Fulton B."/>
            <person name="Graves T."/>
            <person name="Wallis J."/>
            <person name="Puente X.S."/>
            <person name="Lopez-Otin C."/>
            <person name="Ordonez G.R."/>
            <person name="Eichler E.E."/>
            <person name="Chen L."/>
            <person name="Cheng Z."/>
            <person name="Deakin J.E."/>
            <person name="Alsop A."/>
            <person name="Thompson K."/>
            <person name="Kirby P."/>
            <person name="Papenfuss A.T."/>
            <person name="Wakefield M.J."/>
            <person name="Olender T."/>
            <person name="Lancet D."/>
            <person name="Huttley G.A."/>
            <person name="Smit A.F."/>
            <person name="Pask A."/>
            <person name="Temple-Smith P."/>
            <person name="Batzer M.A."/>
            <person name="Walker J.A."/>
            <person name="Konkel M.K."/>
            <person name="Harris R.S."/>
            <person name="Whittington C.M."/>
            <person name="Wong E.S."/>
            <person name="Gemmell N.J."/>
            <person name="Buschiazzo E."/>
            <person name="Vargas Jentzsch I.M."/>
            <person name="Merkel A."/>
            <person name="Schmitz J."/>
            <person name="Zemann A."/>
            <person name="Churakov G."/>
            <person name="Kriegs J.O."/>
            <person name="Brosius J."/>
            <person name="Murchison E.P."/>
            <person name="Sachidanandam R."/>
            <person name="Smith C."/>
            <person name="Hannon G.J."/>
            <person name="Tsend-Ayush E."/>
            <person name="McMillan D."/>
            <person name="Attenborough R."/>
            <person name="Rens W."/>
            <person name="Ferguson-Smith M."/>
            <person name="Lefevre C.M."/>
            <person name="Sharp J.A."/>
            <person name="Nicholas K.R."/>
            <person name="Ray D.A."/>
            <person name="Kube M."/>
            <person name="Reinhardt R."/>
            <person name="Pringle T.H."/>
            <person name="Taylor J."/>
            <person name="Jones R.C."/>
            <person name="Nixon B."/>
            <person name="Dacheux J.L."/>
            <person name="Niwa H."/>
            <person name="Sekita Y."/>
            <person name="Huang X."/>
            <person name="Stark A."/>
            <person name="Kheradpour P."/>
            <person name="Kellis M."/>
            <person name="Flicek P."/>
            <person name="Chen Y."/>
            <person name="Webber C."/>
            <person name="Hardison R."/>
            <person name="Nelson J."/>
            <person name="Hallsworth-Pepin K."/>
            <person name="Delehaunty K."/>
            <person name="Markovic C."/>
            <person name="Minx P."/>
            <person name="Feng Y."/>
            <person name="Kremitzki C."/>
            <person name="Mitreva M."/>
            <person name="Glasscock J."/>
            <person name="Wylie T."/>
            <person name="Wohldmann P."/>
            <person name="Thiru P."/>
            <person name="Nhan M.N."/>
            <person name="Pohl C.S."/>
            <person name="Smith S.M."/>
            <person name="Hou S."/>
            <person name="Nefedov M."/>
            <person name="de Jong P.J."/>
            <person name="Renfree M.B."/>
            <person name="Mardis E.R."/>
            <person name="Wilson R.K."/>
        </authorList>
    </citation>
    <scope>NUCLEOTIDE SEQUENCE [LARGE SCALE GENOMIC DNA]</scope>
    <source>
        <strain evidence="11 12">Glennie</strain>
    </source>
</reference>
<feature type="compositionally biased region" description="Polar residues" evidence="9">
    <location>
        <begin position="312"/>
        <end position="336"/>
    </location>
</feature>
<comment type="subcellular location">
    <subcellularLocation>
        <location evidence="1 8">Cell membrane</location>
        <topology evidence="1 8">Multi-pass membrane protein</topology>
    </subcellularLocation>
</comment>
<feature type="transmembrane region" description="Helical" evidence="8">
    <location>
        <begin position="433"/>
        <end position="452"/>
    </location>
</feature>
<keyword evidence="12" id="KW-1185">Reference proteome</keyword>
<comment type="similarity">
    <text evidence="2 8">Belongs to the organo anion transporter (TC 2.A.60) family.</text>
</comment>
<dbReference type="SUPFAM" id="SSF103473">
    <property type="entry name" value="MFS general substrate transporter"/>
    <property type="match status" value="3"/>
</dbReference>
<evidence type="ECO:0000256" key="3">
    <source>
        <dbReference type="ARBA" id="ARBA00022475"/>
    </source>
</evidence>
<dbReference type="FunCoup" id="A0A6I8N634">
    <property type="interactions" value="165"/>
</dbReference>
<dbReference type="GO" id="GO:0015721">
    <property type="term" value="P:bile acid and bile salt transport"/>
    <property type="evidence" value="ECO:0000318"/>
    <property type="project" value="GO_Central"/>
</dbReference>
<keyword evidence="8" id="KW-0813">Transport</keyword>
<keyword evidence="5 8" id="KW-1133">Transmembrane helix</keyword>
<dbReference type="GO" id="GO:0015347">
    <property type="term" value="F:sodium-independent organic anion transmembrane transporter activity"/>
    <property type="evidence" value="ECO:0000318"/>
    <property type="project" value="GO_Central"/>
</dbReference>
<feature type="transmembrane region" description="Helical" evidence="8">
    <location>
        <begin position="232"/>
        <end position="257"/>
    </location>
</feature>
<dbReference type="InterPro" id="IPR004156">
    <property type="entry name" value="OATP"/>
</dbReference>
<dbReference type="Pfam" id="PF07648">
    <property type="entry name" value="Kazal_2"/>
    <property type="match status" value="1"/>
</dbReference>
<feature type="transmembrane region" description="Helical" evidence="8">
    <location>
        <begin position="54"/>
        <end position="74"/>
    </location>
</feature>
<reference evidence="11" key="3">
    <citation type="submission" date="2025-09" db="UniProtKB">
        <authorList>
            <consortium name="Ensembl"/>
        </authorList>
    </citation>
    <scope>IDENTIFICATION</scope>
    <source>
        <strain evidence="11">Glennie</strain>
    </source>
</reference>
<dbReference type="Proteomes" id="UP000002279">
    <property type="component" value="Chromosome 2"/>
</dbReference>
<evidence type="ECO:0000256" key="7">
    <source>
        <dbReference type="ARBA" id="ARBA00023157"/>
    </source>
</evidence>
<dbReference type="AlphaFoldDB" id="A0A6I8N634"/>
<dbReference type="SUPFAM" id="SSF100895">
    <property type="entry name" value="Kazal-type serine protease inhibitors"/>
    <property type="match status" value="1"/>
</dbReference>
<reference evidence="11" key="2">
    <citation type="submission" date="2025-08" db="UniProtKB">
        <authorList>
            <consortium name="Ensembl"/>
        </authorList>
    </citation>
    <scope>IDENTIFICATION</scope>
    <source>
        <strain evidence="11">Glennie</strain>
    </source>
</reference>
<dbReference type="PANTHER" id="PTHR11388:SF89">
    <property type="entry name" value="SOLUTE CARRIER ORGANIC ANION TRANSPORTER FAMILY MEMBER 1B3"/>
    <property type="match status" value="1"/>
</dbReference>
<dbReference type="PANTHER" id="PTHR11388">
    <property type="entry name" value="ORGANIC ANION TRANSPORTER"/>
    <property type="match status" value="1"/>
</dbReference>
<dbReference type="InterPro" id="IPR036259">
    <property type="entry name" value="MFS_trans_sf"/>
</dbReference>
<evidence type="ECO:0000256" key="5">
    <source>
        <dbReference type="ARBA" id="ARBA00022989"/>
    </source>
</evidence>
<feature type="transmembrane region" description="Helical" evidence="8">
    <location>
        <begin position="361"/>
        <end position="380"/>
    </location>
</feature>
<feature type="transmembrane region" description="Helical" evidence="8">
    <location>
        <begin position="277"/>
        <end position="301"/>
    </location>
</feature>
<dbReference type="GO" id="GO:0015125">
    <property type="term" value="F:bile acid transmembrane transporter activity"/>
    <property type="evidence" value="ECO:0000318"/>
    <property type="project" value="GO_Central"/>
</dbReference>
<keyword evidence="4 8" id="KW-0812">Transmembrane</keyword>
<dbReference type="OMA" id="ECPRDSQ"/>
<evidence type="ECO:0000313" key="12">
    <source>
        <dbReference type="Proteomes" id="UP000002279"/>
    </source>
</evidence>
<feature type="transmembrane region" description="Helical" evidence="8">
    <location>
        <begin position="20"/>
        <end position="42"/>
    </location>
</feature>
<dbReference type="InterPro" id="IPR036058">
    <property type="entry name" value="Kazal_dom_sf"/>
</dbReference>
<evidence type="ECO:0000256" key="9">
    <source>
        <dbReference type="SAM" id="MobiDB-lite"/>
    </source>
</evidence>
<dbReference type="GO" id="GO:0043252">
    <property type="term" value="P:sodium-independent organic anion transport"/>
    <property type="evidence" value="ECO:0000318"/>
    <property type="project" value="GO_Central"/>
</dbReference>
<dbReference type="Bgee" id="ENSOANG00000044619">
    <property type="expression patterns" value="Expressed in liver and 3 other cell types or tissues"/>
</dbReference>
<keyword evidence="7" id="KW-1015">Disulfide bond</keyword>
<evidence type="ECO:0000256" key="4">
    <source>
        <dbReference type="ARBA" id="ARBA00022692"/>
    </source>
</evidence>
<dbReference type="PROSITE" id="PS51465">
    <property type="entry name" value="KAZAL_2"/>
    <property type="match status" value="1"/>
</dbReference>
<dbReference type="InterPro" id="IPR002350">
    <property type="entry name" value="Kazal_dom"/>
</dbReference>
<feature type="transmembrane region" description="Helical" evidence="8">
    <location>
        <begin position="86"/>
        <end position="107"/>
    </location>
</feature>
<feature type="domain" description="Kazal-like" evidence="10">
    <location>
        <begin position="478"/>
        <end position="533"/>
    </location>
</feature>
<keyword evidence="8" id="KW-0406">Ion transport</keyword>
<feature type="transmembrane region" description="Helical" evidence="8">
    <location>
        <begin position="597"/>
        <end position="620"/>
    </location>
</feature>
<feature type="transmembrane region" description="Helical" evidence="8">
    <location>
        <begin position="649"/>
        <end position="668"/>
    </location>
</feature>
<dbReference type="NCBIfam" id="TIGR00805">
    <property type="entry name" value="oat"/>
    <property type="match status" value="1"/>
</dbReference>
<feature type="transmembrane region" description="Helical" evidence="8">
    <location>
        <begin position="400"/>
        <end position="421"/>
    </location>
</feature>
<evidence type="ECO:0000256" key="2">
    <source>
        <dbReference type="ARBA" id="ARBA00009657"/>
    </source>
</evidence>
<evidence type="ECO:0000256" key="8">
    <source>
        <dbReference type="RuleBase" id="RU362056"/>
    </source>
</evidence>
<organism evidence="11 12">
    <name type="scientific">Ornithorhynchus anatinus</name>
    <name type="common">Duckbill platypus</name>
    <dbReference type="NCBI Taxonomy" id="9258"/>
    <lineage>
        <taxon>Eukaryota</taxon>
        <taxon>Metazoa</taxon>
        <taxon>Chordata</taxon>
        <taxon>Craniata</taxon>
        <taxon>Vertebrata</taxon>
        <taxon>Euteleostomi</taxon>
        <taxon>Mammalia</taxon>
        <taxon>Monotremata</taxon>
        <taxon>Ornithorhynchidae</taxon>
        <taxon>Ornithorhynchus</taxon>
    </lineage>
</organism>
<sequence length="716" mass="78805">MADPSAVKKKTACCSVLKEFMVALTFAYICKALSGTVMKSSITQIERRFDTTSSVAGLIDGSFEIGNLLVIAFVSHFGAKLHRPKIISIGCFIMGLGSVLTALPHFFMGFYRYNKDAVPSDNSSFSACTTELPSTSNDSLPTRLHSDCRRESQSNMWIYVLMGNLIRGIGETPVTPLGISYIDDFSKEGNSTLSIACVRSTGSRVPRDGVPCAYVPCHRVPRNWEPWDFTPAILHTVAMIGPIIGFLLGSMCAQIYVDIGFVDLNKITITPKDSRWVGAWWLGFLIAGFFSILASIPFCFLPKSAKKKGRQESNTSASPIGTGSNGEENQTLNVKSQPPAKGKGHLTGFFYSLKHLLSNELYLIYLILSLLQFSSIVGAVTYLSKYLEQQYGQSSSKANFLIGVIALPTISCGIFLGGFIVKKYKLNMENMAKMAFLWNVLSILTTISHFFLGCENKMVAGLTVPYGGNDRAELPQDILPISLCNNDCNCDVNHWDPVCANNSITYMSPCLAGCKSTVGYGKNVVFHNCSCVAGIGFHPANFSAHLGECSRTQHCSRNFIYFMVMQVLNSFFFAMGSSPSFMLAFKNVEPKLKSLAVGVHMLVQRSLGGMLAPIYFGALIDKTCLKWSVNTCGESGACRIYDSASYRTIYLSLIVSLKLPSIFLYILLIHAMRRRMKKGVRPSENKEEVVLEPIQDNIKNNQQFFAYNDANSETGI</sequence>
<accession>A0A6I8N634</accession>
<evidence type="ECO:0000259" key="10">
    <source>
        <dbReference type="PROSITE" id="PS51465"/>
    </source>
</evidence>
<keyword evidence="3" id="KW-1003">Cell membrane</keyword>